<evidence type="ECO:0000313" key="8">
    <source>
        <dbReference type="EMBL" id="KZT26667.1"/>
    </source>
</evidence>
<feature type="compositionally biased region" description="Polar residues" evidence="6">
    <location>
        <begin position="227"/>
        <end position="238"/>
    </location>
</feature>
<feature type="compositionally biased region" description="Low complexity" evidence="6">
    <location>
        <begin position="77"/>
        <end position="102"/>
    </location>
</feature>
<dbReference type="PANTHER" id="PTHR33248">
    <property type="entry name" value="ZINC ION-BINDING PROTEIN"/>
    <property type="match status" value="1"/>
</dbReference>
<feature type="compositionally biased region" description="Pro residues" evidence="6">
    <location>
        <begin position="148"/>
        <end position="162"/>
    </location>
</feature>
<dbReference type="Proteomes" id="UP000076761">
    <property type="component" value="Unassembled WGS sequence"/>
</dbReference>
<keyword evidence="5" id="KW-0175">Coiled coil</keyword>
<dbReference type="GO" id="GO:0008270">
    <property type="term" value="F:zinc ion binding"/>
    <property type="evidence" value="ECO:0007669"/>
    <property type="project" value="UniProtKB-KW"/>
</dbReference>
<feature type="compositionally biased region" description="Polar residues" evidence="6">
    <location>
        <begin position="306"/>
        <end position="320"/>
    </location>
</feature>
<evidence type="ECO:0000256" key="3">
    <source>
        <dbReference type="ARBA" id="ARBA00022833"/>
    </source>
</evidence>
<feature type="compositionally biased region" description="Acidic residues" evidence="6">
    <location>
        <begin position="432"/>
        <end position="442"/>
    </location>
</feature>
<sequence length="552" mass="59676">MSQGLQNGRIHDVSPVRPDGTVVCYCNVPAAKRTSRTPANPNRDFYSCTKFSSDPNKCKFWLWADNPIIANHPARRQPTTPSQSQPDSQFSSPAIPYASPASQHAPMPPATPTRTRVANVNPPRTPSTPRGRESRLKDIQTALEVAAPTPPPSSASPPPAPPSSSKKPDSEDEIAAEDEPERASAAIQTDHASESFPSPPRSQNDHIEPDDHHIEVDAPSPHRHPRTPSQNQNRSRNPSPAKRARIGEVRYPSLSSFAPRLPGDYDCVSVFAPTSTTTSTNPFVKLLAAASTNPFASVSRNPFLSASTSNNLPASSQPSPTGKGKGKARARVEEDDDDEVVVEGMSESSSQLPAPVEHPESSTPRSGKEKGKGKGRARVEDDDEMQVEAEVEGTSGYSCNASSSQSCTTGVVEQPRSGKEKGNGKARARVEGDDEMQVEAEVEGTSGYMPGAYVHEDDGSTREVESVLHTVPPTATPTPLCARAAAEGLQYASAYLERLERLRRAAELSAAAKARRIQELDRWLDELHDDIEALLKRNEELDAKVEELSRCR</sequence>
<dbReference type="Pfam" id="PF06839">
    <property type="entry name" value="Zn_ribbon_GRF"/>
    <property type="match status" value="1"/>
</dbReference>
<keyword evidence="2 4" id="KW-0863">Zinc-finger</keyword>
<dbReference type="EMBL" id="KV425565">
    <property type="protein sequence ID" value="KZT26667.1"/>
    <property type="molecule type" value="Genomic_DNA"/>
</dbReference>
<reference evidence="8 9" key="1">
    <citation type="journal article" date="2016" name="Mol. Biol. Evol.">
        <title>Comparative Genomics of Early-Diverging Mushroom-Forming Fungi Provides Insights into the Origins of Lignocellulose Decay Capabilities.</title>
        <authorList>
            <person name="Nagy L.G."/>
            <person name="Riley R."/>
            <person name="Tritt A."/>
            <person name="Adam C."/>
            <person name="Daum C."/>
            <person name="Floudas D."/>
            <person name="Sun H."/>
            <person name="Yadav J.S."/>
            <person name="Pangilinan J."/>
            <person name="Larsson K.H."/>
            <person name="Matsuura K."/>
            <person name="Barry K."/>
            <person name="Labutti K."/>
            <person name="Kuo R."/>
            <person name="Ohm R.A."/>
            <person name="Bhattacharya S.S."/>
            <person name="Shirouzu T."/>
            <person name="Yoshinaga Y."/>
            <person name="Martin F.M."/>
            <person name="Grigoriev I.V."/>
            <person name="Hibbett D.S."/>
        </authorList>
    </citation>
    <scope>NUCLEOTIDE SEQUENCE [LARGE SCALE GENOMIC DNA]</scope>
    <source>
        <strain evidence="8 9">HHB14362 ss-1</strain>
    </source>
</reference>
<evidence type="ECO:0000256" key="6">
    <source>
        <dbReference type="SAM" id="MobiDB-lite"/>
    </source>
</evidence>
<dbReference type="AlphaFoldDB" id="A0A165THC5"/>
<dbReference type="OrthoDB" id="5418639at2759"/>
<proteinExistence type="predicted"/>
<feature type="compositionally biased region" description="Basic and acidic residues" evidence="6">
    <location>
        <begin position="454"/>
        <end position="464"/>
    </location>
</feature>
<dbReference type="PROSITE" id="PS51999">
    <property type="entry name" value="ZF_GRF"/>
    <property type="match status" value="1"/>
</dbReference>
<keyword evidence="3" id="KW-0862">Zinc</keyword>
<evidence type="ECO:0000259" key="7">
    <source>
        <dbReference type="PROSITE" id="PS51999"/>
    </source>
</evidence>
<keyword evidence="1" id="KW-0479">Metal-binding</keyword>
<feature type="compositionally biased region" description="Acidic residues" evidence="6">
    <location>
        <begin position="170"/>
        <end position="180"/>
    </location>
</feature>
<dbReference type="InParanoid" id="A0A165THC5"/>
<gene>
    <name evidence="8" type="ORF">NEOLEDRAFT_1177263</name>
</gene>
<protein>
    <recommendedName>
        <fullName evidence="7">GRF-type domain-containing protein</fullName>
    </recommendedName>
</protein>
<evidence type="ECO:0000256" key="4">
    <source>
        <dbReference type="PROSITE-ProRule" id="PRU01343"/>
    </source>
</evidence>
<feature type="region of interest" description="Disordered" evidence="6">
    <location>
        <begin position="72"/>
        <end position="280"/>
    </location>
</feature>
<feature type="domain" description="GRF-type" evidence="7">
    <location>
        <begin position="24"/>
        <end position="67"/>
    </location>
</feature>
<feature type="compositionally biased region" description="Polar residues" evidence="6">
    <location>
        <begin position="395"/>
        <end position="411"/>
    </location>
</feature>
<feature type="coiled-coil region" evidence="5">
    <location>
        <begin position="496"/>
        <end position="551"/>
    </location>
</feature>
<accession>A0A165THC5</accession>
<dbReference type="InterPro" id="IPR010666">
    <property type="entry name" value="Znf_GRF"/>
</dbReference>
<feature type="compositionally biased region" description="Basic and acidic residues" evidence="6">
    <location>
        <begin position="203"/>
        <end position="216"/>
    </location>
</feature>
<feature type="region of interest" description="Disordered" evidence="6">
    <location>
        <begin position="306"/>
        <end position="464"/>
    </location>
</feature>
<organism evidence="8 9">
    <name type="scientific">Neolentinus lepideus HHB14362 ss-1</name>
    <dbReference type="NCBI Taxonomy" id="1314782"/>
    <lineage>
        <taxon>Eukaryota</taxon>
        <taxon>Fungi</taxon>
        <taxon>Dikarya</taxon>
        <taxon>Basidiomycota</taxon>
        <taxon>Agaricomycotina</taxon>
        <taxon>Agaricomycetes</taxon>
        <taxon>Gloeophyllales</taxon>
        <taxon>Gloeophyllaceae</taxon>
        <taxon>Neolentinus</taxon>
    </lineage>
</organism>
<feature type="compositionally biased region" description="Basic and acidic residues" evidence="6">
    <location>
        <begin position="416"/>
        <end position="431"/>
    </location>
</feature>
<feature type="compositionally biased region" description="Acidic residues" evidence="6">
    <location>
        <begin position="380"/>
        <end position="391"/>
    </location>
</feature>
<evidence type="ECO:0000313" key="9">
    <source>
        <dbReference type="Proteomes" id="UP000076761"/>
    </source>
</evidence>
<evidence type="ECO:0000256" key="2">
    <source>
        <dbReference type="ARBA" id="ARBA00022771"/>
    </source>
</evidence>
<name>A0A165THC5_9AGAM</name>
<keyword evidence="9" id="KW-1185">Reference proteome</keyword>
<evidence type="ECO:0000256" key="1">
    <source>
        <dbReference type="ARBA" id="ARBA00022723"/>
    </source>
</evidence>
<evidence type="ECO:0000256" key="5">
    <source>
        <dbReference type="SAM" id="Coils"/>
    </source>
</evidence>
<dbReference type="STRING" id="1314782.A0A165THC5"/>